<name>A0A835JF43_9ROSI</name>
<dbReference type="EMBL" id="JADGMS010000013">
    <property type="protein sequence ID" value="KAF9670037.1"/>
    <property type="molecule type" value="Genomic_DNA"/>
</dbReference>
<evidence type="ECO:0000313" key="3">
    <source>
        <dbReference type="Proteomes" id="UP000657918"/>
    </source>
</evidence>
<reference evidence="2 3" key="1">
    <citation type="submission" date="2020-10" db="EMBL/GenBank/DDBJ databases">
        <title>Plant Genome Project.</title>
        <authorList>
            <person name="Zhang R.-G."/>
        </authorList>
    </citation>
    <scope>NUCLEOTIDE SEQUENCE [LARGE SCALE GENOMIC DNA]</scope>
    <source>
        <strain evidence="2">FAFU-HL-1</strain>
        <tissue evidence="2">Leaf</tissue>
    </source>
</reference>
<sequence>MLPLPDFEKESLVRITSTLRKQQTETIHVQYITRLKMSPSSVLDSYATAINKQAHTAEVVNPRIGSRIDRSDMAARAPAKSRRLPTRVQ</sequence>
<proteinExistence type="predicted"/>
<gene>
    <name evidence="2" type="ORF">SADUNF_Sadunf13G0026800</name>
</gene>
<dbReference type="Proteomes" id="UP000657918">
    <property type="component" value="Unassembled WGS sequence"/>
</dbReference>
<feature type="region of interest" description="Disordered" evidence="1">
    <location>
        <begin position="69"/>
        <end position="89"/>
    </location>
</feature>
<evidence type="ECO:0000313" key="2">
    <source>
        <dbReference type="EMBL" id="KAF9670037.1"/>
    </source>
</evidence>
<comment type="caution">
    <text evidence="2">The sequence shown here is derived from an EMBL/GenBank/DDBJ whole genome shotgun (WGS) entry which is preliminary data.</text>
</comment>
<evidence type="ECO:0000256" key="1">
    <source>
        <dbReference type="SAM" id="MobiDB-lite"/>
    </source>
</evidence>
<protein>
    <submittedName>
        <fullName evidence="2">Uncharacterized protein</fullName>
    </submittedName>
</protein>
<organism evidence="2 3">
    <name type="scientific">Salix dunnii</name>
    <dbReference type="NCBI Taxonomy" id="1413687"/>
    <lineage>
        <taxon>Eukaryota</taxon>
        <taxon>Viridiplantae</taxon>
        <taxon>Streptophyta</taxon>
        <taxon>Embryophyta</taxon>
        <taxon>Tracheophyta</taxon>
        <taxon>Spermatophyta</taxon>
        <taxon>Magnoliopsida</taxon>
        <taxon>eudicotyledons</taxon>
        <taxon>Gunneridae</taxon>
        <taxon>Pentapetalae</taxon>
        <taxon>rosids</taxon>
        <taxon>fabids</taxon>
        <taxon>Malpighiales</taxon>
        <taxon>Salicaceae</taxon>
        <taxon>Saliceae</taxon>
        <taxon>Salix</taxon>
    </lineage>
</organism>
<accession>A0A835JF43</accession>
<keyword evidence="3" id="KW-1185">Reference proteome</keyword>
<dbReference type="AlphaFoldDB" id="A0A835JF43"/>
<feature type="compositionally biased region" description="Basic residues" evidence="1">
    <location>
        <begin position="79"/>
        <end position="89"/>
    </location>
</feature>